<organism evidence="1 2">
    <name type="scientific">Pseudomonas fluorescens</name>
    <dbReference type="NCBI Taxonomy" id="294"/>
    <lineage>
        <taxon>Bacteria</taxon>
        <taxon>Pseudomonadati</taxon>
        <taxon>Pseudomonadota</taxon>
        <taxon>Gammaproteobacteria</taxon>
        <taxon>Pseudomonadales</taxon>
        <taxon>Pseudomonadaceae</taxon>
        <taxon>Pseudomonas</taxon>
    </lineage>
</organism>
<evidence type="ECO:0000313" key="1">
    <source>
        <dbReference type="EMBL" id="RDS89094.1"/>
    </source>
</evidence>
<name>A0A7Z6MVI6_PSEFL</name>
<comment type="caution">
    <text evidence="1">The sequence shown here is derived from an EMBL/GenBank/DDBJ whole genome shotgun (WGS) entry which is preliminary data.</text>
</comment>
<dbReference type="AlphaFoldDB" id="A0A7Z6MVI6"/>
<reference evidence="1 2" key="1">
    <citation type="submission" date="2018-07" db="EMBL/GenBank/DDBJ databases">
        <title>Draft Genome Sequence of Pseudomonas fluorescens AHK-1 associated with canker disease of kiwifruit.</title>
        <authorList>
            <person name="Wu Z."/>
        </authorList>
    </citation>
    <scope>NUCLEOTIDE SEQUENCE [LARGE SCALE GENOMIC DNA]</scope>
    <source>
        <strain evidence="1 2">AHK-1</strain>
    </source>
</reference>
<dbReference type="EMBL" id="QRBA01000012">
    <property type="protein sequence ID" value="RDS89094.1"/>
    <property type="molecule type" value="Genomic_DNA"/>
</dbReference>
<protein>
    <submittedName>
        <fullName evidence="1">Uncharacterized protein</fullName>
    </submittedName>
</protein>
<proteinExistence type="predicted"/>
<dbReference type="Proteomes" id="UP000255541">
    <property type="component" value="Unassembled WGS sequence"/>
</dbReference>
<gene>
    <name evidence="1" type="ORF">DL347_21095</name>
</gene>
<sequence>MLDMSVKPIIAKLGQFPLSVFVESTRFNMSEHMSKVESKGDLFRGCYFELFDNGSASGLIPI</sequence>
<accession>A0A7Z6MVI6</accession>
<evidence type="ECO:0000313" key="2">
    <source>
        <dbReference type="Proteomes" id="UP000255541"/>
    </source>
</evidence>